<evidence type="ECO:0000256" key="4">
    <source>
        <dbReference type="ARBA" id="ARBA00022692"/>
    </source>
</evidence>
<keyword evidence="4 8" id="KW-0812">Transmembrane</keyword>
<dbReference type="EMBL" id="HG711319">
    <property type="protein sequence ID" value="CDJ48810.1"/>
    <property type="molecule type" value="Genomic_DNA"/>
</dbReference>
<organism evidence="11 12">
    <name type="scientific">Eimeria brunetti</name>
    <dbReference type="NCBI Taxonomy" id="51314"/>
    <lineage>
        <taxon>Eukaryota</taxon>
        <taxon>Sar</taxon>
        <taxon>Alveolata</taxon>
        <taxon>Apicomplexa</taxon>
        <taxon>Conoidasida</taxon>
        <taxon>Coccidia</taxon>
        <taxon>Eucoccidiorida</taxon>
        <taxon>Eimeriorina</taxon>
        <taxon>Eimeriidae</taxon>
        <taxon>Eimeria</taxon>
    </lineage>
</organism>
<dbReference type="PROSITE" id="PS50920">
    <property type="entry name" value="SOLCAR"/>
    <property type="match status" value="1"/>
</dbReference>
<accession>U6LLX1</accession>
<evidence type="ECO:0000256" key="6">
    <source>
        <dbReference type="ARBA" id="ARBA00022989"/>
    </source>
</evidence>
<comment type="subcellular location">
    <subcellularLocation>
        <location evidence="1">Membrane</location>
        <topology evidence="1">Multi-pass membrane protein</topology>
    </subcellularLocation>
</comment>
<evidence type="ECO:0000256" key="5">
    <source>
        <dbReference type="ARBA" id="ARBA00022737"/>
    </source>
</evidence>
<comment type="similarity">
    <text evidence="2 9">Belongs to the mitochondrial carrier (TC 2.A.29) family.</text>
</comment>
<dbReference type="GO" id="GO:0055085">
    <property type="term" value="P:transmembrane transport"/>
    <property type="evidence" value="ECO:0007669"/>
    <property type="project" value="InterPro"/>
</dbReference>
<feature type="compositionally biased region" description="Basic and acidic residues" evidence="10">
    <location>
        <begin position="25"/>
        <end position="39"/>
    </location>
</feature>
<feature type="region of interest" description="Disordered" evidence="10">
    <location>
        <begin position="25"/>
        <end position="44"/>
    </location>
</feature>
<evidence type="ECO:0000313" key="12">
    <source>
        <dbReference type="Proteomes" id="UP000030750"/>
    </source>
</evidence>
<dbReference type="Proteomes" id="UP000030750">
    <property type="component" value="Unassembled WGS sequence"/>
</dbReference>
<evidence type="ECO:0000256" key="3">
    <source>
        <dbReference type="ARBA" id="ARBA00022448"/>
    </source>
</evidence>
<dbReference type="VEuPathDB" id="ToxoDB:EBH_0022310"/>
<reference evidence="11" key="2">
    <citation type="submission" date="2013-10" db="EMBL/GenBank/DDBJ databases">
        <authorList>
            <person name="Aslett M."/>
        </authorList>
    </citation>
    <scope>NUCLEOTIDE SEQUENCE [LARGE SCALE GENOMIC DNA]</scope>
    <source>
        <strain evidence="11">Houghton</strain>
    </source>
</reference>
<evidence type="ECO:0000313" key="11">
    <source>
        <dbReference type="EMBL" id="CDJ48810.1"/>
    </source>
</evidence>
<keyword evidence="6" id="KW-1133">Transmembrane helix</keyword>
<evidence type="ECO:0000256" key="2">
    <source>
        <dbReference type="ARBA" id="ARBA00006375"/>
    </source>
</evidence>
<dbReference type="GO" id="GO:0006862">
    <property type="term" value="P:nucleotide transport"/>
    <property type="evidence" value="ECO:0007669"/>
    <property type="project" value="InterPro"/>
</dbReference>
<sequence>MLQRLVQSTGDSGELDISACMQTVRRNDASDTPQPEREQVGPIYTTGPPFLIPSTFSWGDRPKLAAGASGAAALLTCCALHPFDLIKTRMQVAAITGGAIPLYGSTRSAIIRIYSQEGASGLLAGLLVTCLTHPLWLAKARMEMQAKEAEACGWPQFRNSFNCVLTAARGGVRECYKGIGPALALAPHAAIQIAVYERLKRNHTSRNSSSFSAALPAVWGAISKFTALSLTYPLQASAVFTAVLFS</sequence>
<gene>
    <name evidence="11" type="ORF">EBH_0022310</name>
</gene>
<evidence type="ECO:0000256" key="8">
    <source>
        <dbReference type="PROSITE-ProRule" id="PRU00282"/>
    </source>
</evidence>
<dbReference type="PANTHER" id="PTHR45683">
    <property type="entry name" value="MITOCHONDRIAL NICOTINAMIDE ADENINE DINUCLEOTIDE TRANSPORTER 1-RELATED-RELATED"/>
    <property type="match status" value="1"/>
</dbReference>
<keyword evidence="5" id="KW-0677">Repeat</keyword>
<protein>
    <submittedName>
        <fullName evidence="11">Mitochondrial carrier domain-containing protein, putative</fullName>
    </submittedName>
</protein>
<evidence type="ECO:0000256" key="7">
    <source>
        <dbReference type="ARBA" id="ARBA00023136"/>
    </source>
</evidence>
<proteinExistence type="inferred from homology"/>
<dbReference type="InterPro" id="IPR018108">
    <property type="entry name" value="MCP_transmembrane"/>
</dbReference>
<dbReference type="AlphaFoldDB" id="U6LLX1"/>
<keyword evidence="12" id="KW-1185">Reference proteome</keyword>
<keyword evidence="3 9" id="KW-0813">Transport</keyword>
<dbReference type="InterPro" id="IPR044712">
    <property type="entry name" value="SLC25A32-like"/>
</dbReference>
<evidence type="ECO:0000256" key="10">
    <source>
        <dbReference type="SAM" id="MobiDB-lite"/>
    </source>
</evidence>
<dbReference type="GO" id="GO:0016020">
    <property type="term" value="C:membrane"/>
    <property type="evidence" value="ECO:0007669"/>
    <property type="project" value="UniProtKB-SubCell"/>
</dbReference>
<feature type="repeat" description="Solcar" evidence="8">
    <location>
        <begin position="112"/>
        <end position="202"/>
    </location>
</feature>
<evidence type="ECO:0000256" key="9">
    <source>
        <dbReference type="RuleBase" id="RU000488"/>
    </source>
</evidence>
<name>U6LLX1_9EIME</name>
<dbReference type="Gene3D" id="1.50.40.10">
    <property type="entry name" value="Mitochondrial carrier domain"/>
    <property type="match status" value="1"/>
</dbReference>
<keyword evidence="7 8" id="KW-0472">Membrane</keyword>
<dbReference type="OrthoDB" id="428293at2759"/>
<dbReference type="SUPFAM" id="SSF103506">
    <property type="entry name" value="Mitochondrial carrier"/>
    <property type="match status" value="1"/>
</dbReference>
<dbReference type="Pfam" id="PF00153">
    <property type="entry name" value="Mito_carr"/>
    <property type="match status" value="1"/>
</dbReference>
<reference evidence="11" key="1">
    <citation type="submission" date="2013-10" db="EMBL/GenBank/DDBJ databases">
        <title>Genomic analysis of the causative agents of coccidiosis in chickens.</title>
        <authorList>
            <person name="Reid A.J."/>
            <person name="Blake D."/>
            <person name="Billington K."/>
            <person name="Browne H."/>
            <person name="Dunn M."/>
            <person name="Hung S."/>
            <person name="Kawahara F."/>
            <person name="Miranda-Saavedra D."/>
            <person name="Mourier T."/>
            <person name="Nagra H."/>
            <person name="Otto T.D."/>
            <person name="Rawlings N."/>
            <person name="Sanchez A."/>
            <person name="Sanders M."/>
            <person name="Subramaniam C."/>
            <person name="Tay Y."/>
            <person name="Dear P."/>
            <person name="Doerig C."/>
            <person name="Gruber A."/>
            <person name="Parkinson J."/>
            <person name="Shirley M."/>
            <person name="Wan K.L."/>
            <person name="Berriman M."/>
            <person name="Tomley F."/>
            <person name="Pain A."/>
        </authorList>
    </citation>
    <scope>NUCLEOTIDE SEQUENCE [LARGE SCALE GENOMIC DNA]</scope>
    <source>
        <strain evidence="11">Houghton</strain>
    </source>
</reference>
<dbReference type="InterPro" id="IPR023395">
    <property type="entry name" value="MCP_dom_sf"/>
</dbReference>
<evidence type="ECO:0000256" key="1">
    <source>
        <dbReference type="ARBA" id="ARBA00004141"/>
    </source>
</evidence>